<comment type="catalytic activity">
    <reaction evidence="7">
        <text>RNA(n) + a ribonucleoside 5'-triphosphate = RNA(n+1) + diphosphate</text>
        <dbReference type="Rhea" id="RHEA:21248"/>
        <dbReference type="Rhea" id="RHEA-COMP:14527"/>
        <dbReference type="Rhea" id="RHEA-COMP:17342"/>
        <dbReference type="ChEBI" id="CHEBI:33019"/>
        <dbReference type="ChEBI" id="CHEBI:61557"/>
        <dbReference type="ChEBI" id="CHEBI:140395"/>
        <dbReference type="EC" id="2.7.7.6"/>
    </reaction>
</comment>
<evidence type="ECO:0000256" key="7">
    <source>
        <dbReference type="ARBA" id="ARBA00048552"/>
    </source>
</evidence>
<dbReference type="SUPFAM" id="SSF56672">
    <property type="entry name" value="DNA/RNA polymerases"/>
    <property type="match status" value="1"/>
</dbReference>
<evidence type="ECO:0000313" key="10">
    <source>
        <dbReference type="EnsemblPlants" id="Ma01_p00260.1"/>
    </source>
</evidence>
<dbReference type="Gene3D" id="1.10.150.20">
    <property type="entry name" value="5' to 3' exonuclease, C-terminal subdomain"/>
    <property type="match status" value="1"/>
</dbReference>
<evidence type="ECO:0000256" key="2">
    <source>
        <dbReference type="ARBA" id="ARBA00012418"/>
    </source>
</evidence>
<reference evidence="9" key="1">
    <citation type="submission" date="2021-03" db="EMBL/GenBank/DDBJ databases">
        <authorList>
            <consortium name="Genoscope - CEA"/>
            <person name="William W."/>
        </authorList>
    </citation>
    <scope>NUCLEOTIDE SEQUENCE</scope>
    <source>
        <strain evidence="9">Doubled-haploid Pahang</strain>
    </source>
</reference>
<gene>
    <name evidence="9" type="ORF">GSMUA_284190.1</name>
</gene>
<dbReference type="AlphaFoldDB" id="A0A804HNN4"/>
<dbReference type="GO" id="GO:0006390">
    <property type="term" value="P:mitochondrial transcription"/>
    <property type="evidence" value="ECO:0000318"/>
    <property type="project" value="GO_Central"/>
</dbReference>
<sequence>MVYKRSFINLSSVRPTLWHGTSFISLINLNFCTAQICHDCINLDLPSCAHYGFFYFDPSVLPLQIFLNVLMYSQPRFVVPYCTGVLTRTWYGTVPVYRGGTSGCTERYTLVYRAVHPAVPDGPCTDNLSDRYVPPDTGGTLRYGRHCSQLSSQMNFNIILSELDQHFPFFNFKLFFLSFKLLHCQVGAISVNLIAGEKPADVYSEIAARVLGIMRRDADKDPTVNRDALRARLLVDQVDRKLIKQTVMTSVYGVTYVGAREQINRRLKERGLIADDTELFGASCYAAKTTLTALGEMFQAARSIMNWLGDCAKVRFVQFDVYSIRYRLHKRSSETDKENLKGIMQCSNDGMPSSCTSWVESFNFGYIFD</sequence>
<keyword evidence="11" id="KW-1185">Reference proteome</keyword>
<name>A0A804HNN4_MUSAM</name>
<dbReference type="GO" id="GO:0034245">
    <property type="term" value="C:mitochondrial DNA-directed RNA polymerase complex"/>
    <property type="evidence" value="ECO:0000318"/>
    <property type="project" value="GO_Central"/>
</dbReference>
<comment type="similarity">
    <text evidence="1">Belongs to the phage and mitochondrial RNA polymerase family.</text>
</comment>
<dbReference type="PROSITE" id="PS00489">
    <property type="entry name" value="RNA_POL_PHAGE_2"/>
    <property type="match status" value="1"/>
</dbReference>
<evidence type="ECO:0000313" key="11">
    <source>
        <dbReference type="Proteomes" id="UP000012960"/>
    </source>
</evidence>
<evidence type="ECO:0000259" key="8">
    <source>
        <dbReference type="Pfam" id="PF00940"/>
    </source>
</evidence>
<dbReference type="InParanoid" id="A0A804HNN4"/>
<organism evidence="10 11">
    <name type="scientific">Musa acuminata subsp. malaccensis</name>
    <name type="common">Wild banana</name>
    <name type="synonym">Musa malaccensis</name>
    <dbReference type="NCBI Taxonomy" id="214687"/>
    <lineage>
        <taxon>Eukaryota</taxon>
        <taxon>Viridiplantae</taxon>
        <taxon>Streptophyta</taxon>
        <taxon>Embryophyta</taxon>
        <taxon>Tracheophyta</taxon>
        <taxon>Spermatophyta</taxon>
        <taxon>Magnoliopsida</taxon>
        <taxon>Liliopsida</taxon>
        <taxon>Zingiberales</taxon>
        <taxon>Musaceae</taxon>
        <taxon>Musa</taxon>
    </lineage>
</organism>
<dbReference type="InterPro" id="IPR046950">
    <property type="entry name" value="DNA-dir_Rpol_C_phage-type"/>
</dbReference>
<dbReference type="InterPro" id="IPR002092">
    <property type="entry name" value="DNA-dir_Rpol_phage-type"/>
</dbReference>
<dbReference type="InterPro" id="IPR043502">
    <property type="entry name" value="DNA/RNA_pol_sf"/>
</dbReference>
<feature type="domain" description="DNA-directed RNA polymerase C-terminal" evidence="8">
    <location>
        <begin position="184"/>
        <end position="322"/>
    </location>
</feature>
<keyword evidence="3" id="KW-0240">DNA-directed RNA polymerase</keyword>
<keyword evidence="4" id="KW-0808">Transferase</keyword>
<dbReference type="PANTHER" id="PTHR10102">
    <property type="entry name" value="DNA-DIRECTED RNA POLYMERASE, MITOCHONDRIAL"/>
    <property type="match status" value="1"/>
</dbReference>
<evidence type="ECO:0000256" key="1">
    <source>
        <dbReference type="ARBA" id="ARBA00009493"/>
    </source>
</evidence>
<keyword evidence="6" id="KW-0804">Transcription</keyword>
<dbReference type="Gramene" id="Ma01_t00260.1">
    <property type="protein sequence ID" value="Ma01_p00260.1"/>
    <property type="gene ID" value="Ma01_g00260"/>
</dbReference>
<evidence type="ECO:0000313" key="9">
    <source>
        <dbReference type="EMBL" id="CAG1858124.1"/>
    </source>
</evidence>
<proteinExistence type="inferred from homology"/>
<dbReference type="Pfam" id="PF00940">
    <property type="entry name" value="RNA_pol"/>
    <property type="match status" value="1"/>
</dbReference>
<dbReference type="EnsemblPlants" id="Ma01_t00260.1">
    <property type="protein sequence ID" value="Ma01_p00260.1"/>
    <property type="gene ID" value="Ma01_g00260"/>
</dbReference>
<protein>
    <recommendedName>
        <fullName evidence="2">DNA-directed RNA polymerase</fullName>
        <ecNumber evidence="2">2.7.7.6</ecNumber>
    </recommendedName>
</protein>
<keyword evidence="5" id="KW-0548">Nucleotidyltransferase</keyword>
<evidence type="ECO:0000256" key="5">
    <source>
        <dbReference type="ARBA" id="ARBA00022695"/>
    </source>
</evidence>
<dbReference type="EC" id="2.7.7.6" evidence="2"/>
<dbReference type="GO" id="GO:0003899">
    <property type="term" value="F:DNA-directed RNA polymerase activity"/>
    <property type="evidence" value="ECO:0000318"/>
    <property type="project" value="GO_Central"/>
</dbReference>
<dbReference type="Proteomes" id="UP000012960">
    <property type="component" value="Unplaced"/>
</dbReference>
<dbReference type="EMBL" id="HG996466">
    <property type="protein sequence ID" value="CAG1858124.1"/>
    <property type="molecule type" value="Genomic_DNA"/>
</dbReference>
<evidence type="ECO:0000256" key="3">
    <source>
        <dbReference type="ARBA" id="ARBA00022478"/>
    </source>
</evidence>
<accession>A0A804HNN4</accession>
<reference evidence="10" key="2">
    <citation type="submission" date="2021-05" db="UniProtKB">
        <authorList>
            <consortium name="EnsemblPlants"/>
        </authorList>
    </citation>
    <scope>IDENTIFICATION</scope>
    <source>
        <strain evidence="10">subsp. malaccensis</strain>
    </source>
</reference>
<dbReference type="GO" id="GO:0003677">
    <property type="term" value="F:DNA binding"/>
    <property type="evidence" value="ECO:0007669"/>
    <property type="project" value="InterPro"/>
</dbReference>
<evidence type="ECO:0000256" key="4">
    <source>
        <dbReference type="ARBA" id="ARBA00022679"/>
    </source>
</evidence>
<dbReference type="PANTHER" id="PTHR10102:SF0">
    <property type="entry name" value="DNA-DIRECTED RNA POLYMERASE, MITOCHONDRIAL"/>
    <property type="match status" value="1"/>
</dbReference>
<evidence type="ECO:0000256" key="6">
    <source>
        <dbReference type="ARBA" id="ARBA00023163"/>
    </source>
</evidence>